<name>A0A0U5ER61_9PROT</name>
<sequence length="30" mass="3345">MEPVSTVNPGYEAFGFSGLLRFSFLQSCFL</sequence>
<dbReference type="Proteomes" id="UP000056109">
    <property type="component" value="Chromosome I"/>
</dbReference>
<accession>A0A0U5ER61</accession>
<proteinExistence type="predicted"/>
<gene>
    <name evidence="1" type="ORF">ASN_833</name>
</gene>
<dbReference type="EMBL" id="LN606600">
    <property type="protein sequence ID" value="CEF40236.1"/>
    <property type="molecule type" value="Genomic_DNA"/>
</dbReference>
<dbReference type="AlphaFoldDB" id="A0A0U5ER61"/>
<reference evidence="2" key="1">
    <citation type="submission" date="2014-09" db="EMBL/GenBank/DDBJ databases">
        <authorList>
            <person name="Illeghems K.G."/>
        </authorList>
    </citation>
    <scope>NUCLEOTIDE SEQUENCE [LARGE SCALE GENOMIC DNA]</scope>
    <source>
        <strain evidence="2">108B</strain>
    </source>
</reference>
<evidence type="ECO:0000313" key="2">
    <source>
        <dbReference type="Proteomes" id="UP000056109"/>
    </source>
</evidence>
<keyword evidence="2" id="KW-1185">Reference proteome</keyword>
<evidence type="ECO:0000313" key="1">
    <source>
        <dbReference type="EMBL" id="CEF40236.1"/>
    </source>
</evidence>
<dbReference type="KEGG" id="asz:ASN_833"/>
<protein>
    <submittedName>
        <fullName evidence="1">Uncharacterized protein</fullName>
    </submittedName>
</protein>
<dbReference type="PATRIC" id="fig|446692.3.peg.821"/>
<organism evidence="1 2">
    <name type="scientific">Acetobacter senegalensis</name>
    <dbReference type="NCBI Taxonomy" id="446692"/>
    <lineage>
        <taxon>Bacteria</taxon>
        <taxon>Pseudomonadati</taxon>
        <taxon>Pseudomonadota</taxon>
        <taxon>Alphaproteobacteria</taxon>
        <taxon>Acetobacterales</taxon>
        <taxon>Acetobacteraceae</taxon>
        <taxon>Acetobacter</taxon>
    </lineage>
</organism>